<dbReference type="Proteomes" id="UP000523431">
    <property type="component" value="Unassembled WGS sequence"/>
</dbReference>
<gene>
    <name evidence="1" type="ORF">GGE46_005860</name>
    <name evidence="2" type="ORF">GGE57_005857</name>
</gene>
<protein>
    <submittedName>
        <fullName evidence="2">Uncharacterized protein</fullName>
    </submittedName>
</protein>
<dbReference type="EMBL" id="JACIID010000018">
    <property type="protein sequence ID" value="MBB4539068.1"/>
    <property type="molecule type" value="Genomic_DNA"/>
</dbReference>
<sequence length="31" mass="3387">MLNALEVVLRHDLKGSLGRCDFLDRKSAGDG</sequence>
<accession>A0A7W6ZN19</accession>
<name>A0A7W6ZN19_RHIET</name>
<proteinExistence type="predicted"/>
<organism evidence="2 3">
    <name type="scientific">Rhizobium etli</name>
    <dbReference type="NCBI Taxonomy" id="29449"/>
    <lineage>
        <taxon>Bacteria</taxon>
        <taxon>Pseudomonadati</taxon>
        <taxon>Pseudomonadota</taxon>
        <taxon>Alphaproteobacteria</taxon>
        <taxon>Hyphomicrobiales</taxon>
        <taxon>Rhizobiaceae</taxon>
        <taxon>Rhizobium/Agrobacterium group</taxon>
        <taxon>Rhizobium</taxon>
    </lineage>
</organism>
<evidence type="ECO:0000313" key="3">
    <source>
        <dbReference type="Proteomes" id="UP000523431"/>
    </source>
</evidence>
<evidence type="ECO:0000313" key="2">
    <source>
        <dbReference type="EMBL" id="MBB4539068.1"/>
    </source>
</evidence>
<dbReference type="AlphaFoldDB" id="A0A7W6ZN19"/>
<dbReference type="Proteomes" id="UP000557344">
    <property type="component" value="Unassembled WGS sequence"/>
</dbReference>
<evidence type="ECO:0000313" key="1">
    <source>
        <dbReference type="EMBL" id="MBB4483239.1"/>
    </source>
</evidence>
<comment type="caution">
    <text evidence="2">The sequence shown here is derived from an EMBL/GenBank/DDBJ whole genome shotgun (WGS) entry which is preliminary data.</text>
</comment>
<dbReference type="EMBL" id="JACIHU010000018">
    <property type="protein sequence ID" value="MBB4483239.1"/>
    <property type="molecule type" value="Genomic_DNA"/>
</dbReference>
<reference evidence="3 4" key="1">
    <citation type="submission" date="2020-08" db="EMBL/GenBank/DDBJ databases">
        <title>Genomic Encyclopedia of Type Strains, Phase IV (KMG-V): Genome sequencing to study the core and pangenomes of soil and plant-associated prokaryotes.</title>
        <authorList>
            <person name="Whitman W."/>
        </authorList>
    </citation>
    <scope>NUCLEOTIDE SEQUENCE [LARGE SCALE GENOMIC DNA]</scope>
    <source>
        <strain evidence="1 4">SEMIA 471</strain>
        <strain evidence="2 3">SEMIA 489</strain>
    </source>
</reference>
<evidence type="ECO:0000313" key="4">
    <source>
        <dbReference type="Proteomes" id="UP000557344"/>
    </source>
</evidence>